<dbReference type="EMBL" id="JBFMKM010000007">
    <property type="protein sequence ID" value="KAL1305457.1"/>
    <property type="molecule type" value="Genomic_DNA"/>
</dbReference>
<dbReference type="Proteomes" id="UP001562354">
    <property type="component" value="Unassembled WGS sequence"/>
</dbReference>
<dbReference type="RefSeq" id="XP_069201730.1">
    <property type="nucleotide sequence ID" value="XM_069341639.1"/>
</dbReference>
<keyword evidence="6" id="KW-1185">Reference proteome</keyword>
<evidence type="ECO:0000256" key="1">
    <source>
        <dbReference type="ARBA" id="ARBA00022679"/>
    </source>
</evidence>
<dbReference type="Gene3D" id="3.40.630.30">
    <property type="match status" value="1"/>
</dbReference>
<name>A0ABR3PH40_9PEZI</name>
<reference evidence="5 6" key="1">
    <citation type="submission" date="2024-07" db="EMBL/GenBank/DDBJ databases">
        <title>Draft sequence of the Neodothiora populina.</title>
        <authorList>
            <person name="Drown D.D."/>
            <person name="Schuette U.S."/>
            <person name="Buechlein A.B."/>
            <person name="Rusch D.R."/>
            <person name="Winton L.W."/>
            <person name="Adams G.A."/>
        </authorList>
    </citation>
    <scope>NUCLEOTIDE SEQUENCE [LARGE SCALE GENOMIC DNA]</scope>
    <source>
        <strain evidence="5 6">CPC 39397</strain>
    </source>
</reference>
<dbReference type="PANTHER" id="PTHR10545:SF29">
    <property type="entry name" value="GH14572P-RELATED"/>
    <property type="match status" value="1"/>
</dbReference>
<organism evidence="5 6">
    <name type="scientific">Neodothiora populina</name>
    <dbReference type="NCBI Taxonomy" id="2781224"/>
    <lineage>
        <taxon>Eukaryota</taxon>
        <taxon>Fungi</taxon>
        <taxon>Dikarya</taxon>
        <taxon>Ascomycota</taxon>
        <taxon>Pezizomycotina</taxon>
        <taxon>Dothideomycetes</taxon>
        <taxon>Dothideomycetidae</taxon>
        <taxon>Dothideales</taxon>
        <taxon>Dothioraceae</taxon>
        <taxon>Neodothiora</taxon>
    </lineage>
</organism>
<comment type="caution">
    <text evidence="5">The sequence shown here is derived from an EMBL/GenBank/DDBJ whole genome shotgun (WGS) entry which is preliminary data.</text>
</comment>
<accession>A0ABR3PH40</accession>
<dbReference type="InterPro" id="IPR016181">
    <property type="entry name" value="Acyl_CoA_acyltransferase"/>
</dbReference>
<evidence type="ECO:0000313" key="5">
    <source>
        <dbReference type="EMBL" id="KAL1305457.1"/>
    </source>
</evidence>
<dbReference type="GeneID" id="95976038"/>
<keyword evidence="2" id="KW-0012">Acyltransferase</keyword>
<dbReference type="CDD" id="cd04301">
    <property type="entry name" value="NAT_SF"/>
    <property type="match status" value="1"/>
</dbReference>
<feature type="region of interest" description="Disordered" evidence="3">
    <location>
        <begin position="1"/>
        <end position="33"/>
    </location>
</feature>
<dbReference type="SUPFAM" id="SSF55729">
    <property type="entry name" value="Acyl-CoA N-acyltransferases (Nat)"/>
    <property type="match status" value="1"/>
</dbReference>
<evidence type="ECO:0000313" key="6">
    <source>
        <dbReference type="Proteomes" id="UP001562354"/>
    </source>
</evidence>
<feature type="compositionally biased region" description="Low complexity" evidence="3">
    <location>
        <begin position="1"/>
        <end position="23"/>
    </location>
</feature>
<proteinExistence type="predicted"/>
<dbReference type="InterPro" id="IPR051016">
    <property type="entry name" value="Diverse_Substrate_AcTransf"/>
</dbReference>
<keyword evidence="1" id="KW-0808">Transferase</keyword>
<dbReference type="Pfam" id="PF00583">
    <property type="entry name" value="Acetyltransf_1"/>
    <property type="match status" value="1"/>
</dbReference>
<dbReference type="PROSITE" id="PS51186">
    <property type="entry name" value="GNAT"/>
    <property type="match status" value="1"/>
</dbReference>
<sequence>MAAPSNNLTLSTSSPSSHSAASALVDPSQPVISHSTREDVPEILAMIYELADYEHAASSVQATEETLLSTLRFAPAPGLPPTPTPNTYATTFILRAPSPHDPSTLAVAGMALYFNNYSTWRSAPGVYLEDLYVRPAFRKSGYGKLLIKALAAECKRVGGGRVEWCCLRWNENSLAFYRSLGAVEMQDWVTLRLDGEALDKMAEGAKGALVNGGEVPK</sequence>
<evidence type="ECO:0000259" key="4">
    <source>
        <dbReference type="PROSITE" id="PS51186"/>
    </source>
</evidence>
<dbReference type="PANTHER" id="PTHR10545">
    <property type="entry name" value="DIAMINE N-ACETYLTRANSFERASE"/>
    <property type="match status" value="1"/>
</dbReference>
<evidence type="ECO:0000256" key="3">
    <source>
        <dbReference type="SAM" id="MobiDB-lite"/>
    </source>
</evidence>
<evidence type="ECO:0000256" key="2">
    <source>
        <dbReference type="ARBA" id="ARBA00023315"/>
    </source>
</evidence>
<gene>
    <name evidence="5" type="ORF">AAFC00_002336</name>
</gene>
<feature type="domain" description="N-acetyltransferase" evidence="4">
    <location>
        <begin position="30"/>
        <end position="203"/>
    </location>
</feature>
<dbReference type="InterPro" id="IPR000182">
    <property type="entry name" value="GNAT_dom"/>
</dbReference>
<protein>
    <recommendedName>
        <fullName evidence="4">N-acetyltransferase domain-containing protein</fullName>
    </recommendedName>
</protein>